<protein>
    <submittedName>
        <fullName evidence="2">Uncharacterized protein</fullName>
    </submittedName>
</protein>
<dbReference type="EMBL" id="JACHIF010000001">
    <property type="protein sequence ID" value="MBB5036162.1"/>
    <property type="molecule type" value="Genomic_DNA"/>
</dbReference>
<keyword evidence="3" id="KW-1185">Reference proteome</keyword>
<organism evidence="2 3">
    <name type="scientific">Prosthecobacter dejongeii</name>
    <dbReference type="NCBI Taxonomy" id="48465"/>
    <lineage>
        <taxon>Bacteria</taxon>
        <taxon>Pseudomonadati</taxon>
        <taxon>Verrucomicrobiota</taxon>
        <taxon>Verrucomicrobiia</taxon>
        <taxon>Verrucomicrobiales</taxon>
        <taxon>Verrucomicrobiaceae</taxon>
        <taxon>Prosthecobacter</taxon>
    </lineage>
</organism>
<dbReference type="RefSeq" id="WP_184204669.1">
    <property type="nucleotide sequence ID" value="NZ_JACHIF010000001.1"/>
</dbReference>
<reference evidence="2 3" key="1">
    <citation type="submission" date="2020-08" db="EMBL/GenBank/DDBJ databases">
        <title>Genomic Encyclopedia of Type Strains, Phase IV (KMG-IV): sequencing the most valuable type-strain genomes for metagenomic binning, comparative biology and taxonomic classification.</title>
        <authorList>
            <person name="Goeker M."/>
        </authorList>
    </citation>
    <scope>NUCLEOTIDE SEQUENCE [LARGE SCALE GENOMIC DNA]</scope>
    <source>
        <strain evidence="2 3">DSM 12251</strain>
    </source>
</reference>
<gene>
    <name evidence="2" type="ORF">HNQ64_000396</name>
</gene>
<accession>A0A7W7YHL4</accession>
<evidence type="ECO:0000256" key="1">
    <source>
        <dbReference type="SAM" id="Phobius"/>
    </source>
</evidence>
<evidence type="ECO:0000313" key="3">
    <source>
        <dbReference type="Proteomes" id="UP000534294"/>
    </source>
</evidence>
<proteinExistence type="predicted"/>
<keyword evidence="1" id="KW-0472">Membrane</keyword>
<sequence length="252" mass="28522">MTQEHEYPKSAAEAFTDALKALELLGKVRYRNPEKGLIRAQVRHRLAKVNVSVQIAPQDDASLMTFQVTGSHAWTDVADAIAAKFASVLKTVSELGYEKAQMIDRQERTIVGWMVIILGLLVIFFLPWNFNPKHVTVTTDGAALYTSMEVLEEAYDAVMRSPEMWTLNRELGNNPVRDQLLPAYQPMMKRVTDRVLQRFENSGDIIRVKARTSCEILGKTKDPMTDEVLFKVRLTDGRHSSTIGYIHQSAVR</sequence>
<comment type="caution">
    <text evidence="2">The sequence shown here is derived from an EMBL/GenBank/DDBJ whole genome shotgun (WGS) entry which is preliminary data.</text>
</comment>
<dbReference type="Proteomes" id="UP000534294">
    <property type="component" value="Unassembled WGS sequence"/>
</dbReference>
<keyword evidence="1" id="KW-0812">Transmembrane</keyword>
<dbReference type="AlphaFoldDB" id="A0A7W7YHL4"/>
<feature type="transmembrane region" description="Helical" evidence="1">
    <location>
        <begin position="110"/>
        <end position="130"/>
    </location>
</feature>
<evidence type="ECO:0000313" key="2">
    <source>
        <dbReference type="EMBL" id="MBB5036162.1"/>
    </source>
</evidence>
<keyword evidence="1" id="KW-1133">Transmembrane helix</keyword>
<name>A0A7W7YHL4_9BACT</name>